<evidence type="ECO:0000313" key="6">
    <source>
        <dbReference type="Proteomes" id="UP000269721"/>
    </source>
</evidence>
<organism evidence="5 6">
    <name type="scientific">Blyttiomyces helicus</name>
    <dbReference type="NCBI Taxonomy" id="388810"/>
    <lineage>
        <taxon>Eukaryota</taxon>
        <taxon>Fungi</taxon>
        <taxon>Fungi incertae sedis</taxon>
        <taxon>Chytridiomycota</taxon>
        <taxon>Chytridiomycota incertae sedis</taxon>
        <taxon>Chytridiomycetes</taxon>
        <taxon>Chytridiomycetes incertae sedis</taxon>
        <taxon>Blyttiomyces</taxon>
    </lineage>
</organism>
<dbReference type="EMBL" id="KZ994454">
    <property type="protein sequence ID" value="RKO92894.1"/>
    <property type="molecule type" value="Genomic_DNA"/>
</dbReference>
<dbReference type="SUPFAM" id="SSF50993">
    <property type="entry name" value="Peptidase/esterase 'gauge' domain"/>
    <property type="match status" value="1"/>
</dbReference>
<evidence type="ECO:0000256" key="3">
    <source>
        <dbReference type="ARBA" id="ARBA00032829"/>
    </source>
</evidence>
<accession>A0A4P9WJ90</accession>
<dbReference type="Pfam" id="PF00326">
    <property type="entry name" value="Peptidase_S9"/>
    <property type="match status" value="1"/>
</dbReference>
<dbReference type="InterPro" id="IPR029058">
    <property type="entry name" value="AB_hydrolase_fold"/>
</dbReference>
<comment type="similarity">
    <text evidence="1">Belongs to the peptidase S9C family.</text>
</comment>
<reference evidence="6" key="1">
    <citation type="journal article" date="2018" name="Nat. Microbiol.">
        <title>Leveraging single-cell genomics to expand the fungal tree of life.</title>
        <authorList>
            <person name="Ahrendt S.R."/>
            <person name="Quandt C.A."/>
            <person name="Ciobanu D."/>
            <person name="Clum A."/>
            <person name="Salamov A."/>
            <person name="Andreopoulos B."/>
            <person name="Cheng J.F."/>
            <person name="Woyke T."/>
            <person name="Pelin A."/>
            <person name="Henrissat B."/>
            <person name="Reynolds N.K."/>
            <person name="Benny G.L."/>
            <person name="Smith M.E."/>
            <person name="James T.Y."/>
            <person name="Grigoriev I.V."/>
        </authorList>
    </citation>
    <scope>NUCLEOTIDE SEQUENCE [LARGE SCALE GENOMIC DNA]</scope>
</reference>
<dbReference type="SUPFAM" id="SSF53474">
    <property type="entry name" value="alpha/beta-Hydrolases"/>
    <property type="match status" value="1"/>
</dbReference>
<feature type="domain" description="Peptidase S9 prolyl oligopeptidase catalytic" evidence="4">
    <location>
        <begin position="460"/>
        <end position="524"/>
    </location>
</feature>
<dbReference type="AlphaFoldDB" id="A0A4P9WJ90"/>
<dbReference type="InterPro" id="IPR001375">
    <property type="entry name" value="Peptidase_S9_cat"/>
</dbReference>
<gene>
    <name evidence="5" type="ORF">BDK51DRAFT_32123</name>
</gene>
<dbReference type="Gene3D" id="2.130.10.120">
    <property type="entry name" value="Prolyl oligopeptidase, N-terminal domain"/>
    <property type="match status" value="1"/>
</dbReference>
<evidence type="ECO:0000259" key="4">
    <source>
        <dbReference type="Pfam" id="PF00326"/>
    </source>
</evidence>
<dbReference type="GO" id="GO:0006508">
    <property type="term" value="P:proteolysis"/>
    <property type="evidence" value="ECO:0007669"/>
    <property type="project" value="InterPro"/>
</dbReference>
<keyword evidence="6" id="KW-1185">Reference proteome</keyword>
<name>A0A4P9WJ90_9FUNG</name>
<dbReference type="OrthoDB" id="43744at2759"/>
<dbReference type="GO" id="GO:0004252">
    <property type="term" value="F:serine-type endopeptidase activity"/>
    <property type="evidence" value="ECO:0007669"/>
    <property type="project" value="TreeGrafter"/>
</dbReference>
<proteinExistence type="inferred from homology"/>
<evidence type="ECO:0000256" key="2">
    <source>
        <dbReference type="ARBA" id="ARBA00022801"/>
    </source>
</evidence>
<keyword evidence="2" id="KW-0378">Hydrolase</keyword>
<evidence type="ECO:0000313" key="5">
    <source>
        <dbReference type="EMBL" id="RKO92894.1"/>
    </source>
</evidence>
<dbReference type="PANTHER" id="PTHR42776:SF27">
    <property type="entry name" value="DIPEPTIDYL PEPTIDASE FAMILY MEMBER 6"/>
    <property type="match status" value="1"/>
</dbReference>
<dbReference type="Proteomes" id="UP000269721">
    <property type="component" value="Unassembled WGS sequence"/>
</dbReference>
<evidence type="ECO:0000256" key="1">
    <source>
        <dbReference type="ARBA" id="ARBA00010040"/>
    </source>
</evidence>
<protein>
    <recommendedName>
        <fullName evidence="3">Dipeptidyl-peptidase V</fullName>
    </recommendedName>
</protein>
<dbReference type="Gene3D" id="3.40.50.1820">
    <property type="entry name" value="alpha/beta hydrolase"/>
    <property type="match status" value="1"/>
</dbReference>
<dbReference type="PANTHER" id="PTHR42776">
    <property type="entry name" value="SERINE PEPTIDASE S9 FAMILY MEMBER"/>
    <property type="match status" value="1"/>
</dbReference>
<sequence length="545" mass="59682">MVEDVKISDPAHPATNVTTYGIPDVPASLKAALATYTNAALPYHAEVYAHPKSKNPAALFVSGRSAPKAPAEFYYLPEVEGTLSRVTDLSGPEHAGDMVNAWVPLPNGDCYFSMDEGGNETWQLWFWTAQRGMERLTQDKARYSSLKLSPCATMLAYASTKRNGKDMDIYVRKISAASPTEDEEVLVLEAEGALAGAWSVADWSSDGRSLLVSRTYSNTWSEMFSLAVSDLEARSTPNQILLPGFSADQHVSAWGFFSKINPDLIYIITDAFSDFRSLCELNRVTGELQHIASDSPSALVRVSWDVSKAIIRKARLVFGTNEDGYSVMRVMDVTTRESRIVTALPKGVHKSLAMRHDGKKIVIEVDSSRAPGTLYEVDTDSLEVSIVAATAPPPPPHPITDPELIHVKSFDGLEIPAFVYAPNHAKVEKAPVCIYIHGGPASQITPSFTAPNHPLPFQFLVQEMGIAVIAPNVRGSLGYGKKFMQADDVLLREDSVKDIGAIIEWIKTQPQYDASKISVMGRSYHLLSAGDQTSRWEDCAEVKLT</sequence>